<evidence type="ECO:0000256" key="1">
    <source>
        <dbReference type="SAM" id="MobiDB-lite"/>
    </source>
</evidence>
<dbReference type="EMBL" id="BMHL01000002">
    <property type="protein sequence ID" value="GGC26165.1"/>
    <property type="molecule type" value="Genomic_DNA"/>
</dbReference>
<proteinExistence type="predicted"/>
<reference evidence="3" key="1">
    <citation type="journal article" date="2019" name="Int. J. Syst. Evol. Microbiol.">
        <title>The Global Catalogue of Microorganisms (GCM) 10K type strain sequencing project: providing services to taxonomists for standard genome sequencing and annotation.</title>
        <authorList>
            <consortium name="The Broad Institute Genomics Platform"/>
            <consortium name="The Broad Institute Genome Sequencing Center for Infectious Disease"/>
            <person name="Wu L."/>
            <person name="Ma J."/>
        </authorList>
    </citation>
    <scope>NUCLEOTIDE SEQUENCE [LARGE SCALE GENOMIC DNA]</scope>
    <source>
        <strain evidence="3">CGMCC 1.15103</strain>
    </source>
</reference>
<evidence type="ECO:0000313" key="2">
    <source>
        <dbReference type="EMBL" id="GGC26165.1"/>
    </source>
</evidence>
<dbReference type="Proteomes" id="UP000602004">
    <property type="component" value="Unassembled WGS sequence"/>
</dbReference>
<feature type="region of interest" description="Disordered" evidence="1">
    <location>
        <begin position="1"/>
        <end position="28"/>
    </location>
</feature>
<comment type="caution">
    <text evidence="2">The sequence shown here is derived from an EMBL/GenBank/DDBJ whole genome shotgun (WGS) entry which is preliminary data.</text>
</comment>
<gene>
    <name evidence="2" type="ORF">GCM10011400_10730</name>
</gene>
<organism evidence="2 3">
    <name type="scientific">Paraburkholderia caffeinilytica</name>
    <dbReference type="NCBI Taxonomy" id="1761016"/>
    <lineage>
        <taxon>Bacteria</taxon>
        <taxon>Pseudomonadati</taxon>
        <taxon>Pseudomonadota</taxon>
        <taxon>Betaproteobacteria</taxon>
        <taxon>Burkholderiales</taxon>
        <taxon>Burkholderiaceae</taxon>
        <taxon>Paraburkholderia</taxon>
    </lineage>
</organism>
<name>A0ABQ1LLD6_9BURK</name>
<accession>A0ABQ1LLD6</accession>
<sequence>MQSDNAHPETQTASSVPTTLVSPTQSEELSDDTLIDSITTLSKINGIAVVQQGARLAVIGELLASILTHLPLSMRADIAKSFRDRIESVMSLGDDRCLHEKYHSALLTEVNRYLNVLR</sequence>
<evidence type="ECO:0000313" key="3">
    <source>
        <dbReference type="Proteomes" id="UP000602004"/>
    </source>
</evidence>
<dbReference type="RefSeq" id="WP_115783082.1">
    <property type="nucleotide sequence ID" value="NZ_BMHL01000002.1"/>
</dbReference>
<protein>
    <submittedName>
        <fullName evidence="2">Uncharacterized protein</fullName>
    </submittedName>
</protein>
<feature type="compositionally biased region" description="Polar residues" evidence="1">
    <location>
        <begin position="1"/>
        <end position="27"/>
    </location>
</feature>
<keyword evidence="3" id="KW-1185">Reference proteome</keyword>